<gene>
    <name evidence="5" type="ORF">AFR_02350</name>
</gene>
<dbReference type="HOGENOM" id="CLU_481155_0_0_11"/>
<keyword evidence="6" id="KW-1185">Reference proteome</keyword>
<dbReference type="OrthoDB" id="5149190at2"/>
<keyword evidence="1 3" id="KW-0732">Signal</keyword>
<dbReference type="EMBL" id="CP006272">
    <property type="protein sequence ID" value="AGZ38759.1"/>
    <property type="molecule type" value="Genomic_DNA"/>
</dbReference>
<dbReference type="Gene3D" id="2.60.120.560">
    <property type="entry name" value="Exo-inulinase, domain 1"/>
    <property type="match status" value="1"/>
</dbReference>
<evidence type="ECO:0000256" key="3">
    <source>
        <dbReference type="SAM" id="SignalP"/>
    </source>
</evidence>
<reference evidence="5 6" key="1">
    <citation type="journal article" date="2014" name="J. Biotechnol.">
        <title>Complete genome sequence of the actinobacterium Actinoplanes friuliensis HAG 010964, producer of the lipopeptide antibiotic friulimycin.</title>
        <authorList>
            <person name="Ruckert C."/>
            <person name="Szczepanowski R."/>
            <person name="Albersmeier A."/>
            <person name="Goesmann A."/>
            <person name="Fischer N."/>
            <person name="Steinkamper A."/>
            <person name="Puhler A."/>
            <person name="Biener R."/>
            <person name="Schwartz D."/>
            <person name="Kalinowski J."/>
        </authorList>
    </citation>
    <scope>NUCLEOTIDE SEQUENCE [LARGE SCALE GENOMIC DNA]</scope>
    <source>
        <strain evidence="5 6">DSM 7358</strain>
    </source>
</reference>
<dbReference type="InterPro" id="IPR006558">
    <property type="entry name" value="LamG-like"/>
</dbReference>
<evidence type="ECO:0000256" key="2">
    <source>
        <dbReference type="ARBA" id="ARBA00023157"/>
    </source>
</evidence>
<dbReference type="SUPFAM" id="SSF49899">
    <property type="entry name" value="Concanavalin A-like lectins/glucanases"/>
    <property type="match status" value="2"/>
</dbReference>
<dbReference type="RefSeq" id="WP_023357702.1">
    <property type="nucleotide sequence ID" value="NC_022657.1"/>
</dbReference>
<evidence type="ECO:0000259" key="4">
    <source>
        <dbReference type="SMART" id="SM00560"/>
    </source>
</evidence>
<sequence>MVKRAMIAGAVLSLLASGAAYGYWGTMGTGSGSAQTGTAAPLTLTPGTPTTRLYPGGSADVAVTVTNPNPYAVRVGRLALDTAQGTGGFAVDAGHAACGVASLAFATQSNGGDGWTIPANGALSLQLAGALTMTTAAANACQGATFSVYLATDRDAYAAVRNTSGLVSYWRLGADPDVADNFTGTPATALPAHTGTVATSWTTFAGTDPVLSAANRVRRSVPGWSLVHSGTAPASADYTVEADVYAATLVAGDSIGVVGRLNTSTSSYYSARYRMSDQSWHLYRTAGGTNTSLASAGATLSAGQTYRVRLDLAGTTLTLSIDGMVVATATDATLAATGRAGLQLGENGVNAAVSDSTGLHADNFRVFRNSGSAASDSAGANSGAYLGSVVQNEPGALAGDLNAAVVLNGSTGAMRVAPATGLPVGAASRSVEIWFKRSGTTDAALFSYGSASAAKLFAARLTSANNLRVWGFALDRDFTLPYPTSDNVWHHVVVTYDGGVLRVYLDGTGLTPLTATLDTTVDGSGFTVGSATGAYFFGGSLDEVAVYSQVLSPATITDHYRAGRGT</sequence>
<dbReference type="AlphaFoldDB" id="U5VPN0"/>
<evidence type="ECO:0000313" key="5">
    <source>
        <dbReference type="EMBL" id="AGZ38759.1"/>
    </source>
</evidence>
<dbReference type="Gene3D" id="2.60.120.200">
    <property type="match status" value="1"/>
</dbReference>
<dbReference type="STRING" id="1246995.AFR_02350"/>
<name>U5VPN0_9ACTN</name>
<keyword evidence="2" id="KW-1015">Disulfide bond</keyword>
<evidence type="ECO:0000256" key="1">
    <source>
        <dbReference type="ARBA" id="ARBA00022729"/>
    </source>
</evidence>
<dbReference type="Proteomes" id="UP000017746">
    <property type="component" value="Chromosome"/>
</dbReference>
<protein>
    <submittedName>
        <fullName evidence="5">Laminin G sub domain 2</fullName>
    </submittedName>
</protein>
<dbReference type="PATRIC" id="fig|1246995.3.peg.475"/>
<dbReference type="Pfam" id="PF13385">
    <property type="entry name" value="Laminin_G_3"/>
    <property type="match status" value="1"/>
</dbReference>
<dbReference type="SMART" id="SM00560">
    <property type="entry name" value="LamGL"/>
    <property type="match status" value="1"/>
</dbReference>
<feature type="domain" description="LamG-like jellyroll fold" evidence="4">
    <location>
        <begin position="427"/>
        <end position="554"/>
    </location>
</feature>
<proteinExistence type="predicted"/>
<organism evidence="5 6">
    <name type="scientific">Actinoplanes friuliensis DSM 7358</name>
    <dbReference type="NCBI Taxonomy" id="1246995"/>
    <lineage>
        <taxon>Bacteria</taxon>
        <taxon>Bacillati</taxon>
        <taxon>Actinomycetota</taxon>
        <taxon>Actinomycetes</taxon>
        <taxon>Micromonosporales</taxon>
        <taxon>Micromonosporaceae</taxon>
        <taxon>Actinoplanes</taxon>
    </lineage>
</organism>
<feature type="signal peptide" evidence="3">
    <location>
        <begin position="1"/>
        <end position="22"/>
    </location>
</feature>
<accession>U5VPN0</accession>
<dbReference type="KEGG" id="afs:AFR_02350"/>
<evidence type="ECO:0000313" key="6">
    <source>
        <dbReference type="Proteomes" id="UP000017746"/>
    </source>
</evidence>
<feature type="chain" id="PRO_5004665199" evidence="3">
    <location>
        <begin position="23"/>
        <end position="566"/>
    </location>
</feature>
<dbReference type="eggNOG" id="COG4886">
    <property type="taxonomic scope" value="Bacteria"/>
</dbReference>
<dbReference type="InterPro" id="IPR013320">
    <property type="entry name" value="ConA-like_dom_sf"/>
</dbReference>